<gene>
    <name evidence="2" type="ordered locus">Psesu_0570</name>
</gene>
<dbReference type="RefSeq" id="WP_013534258.1">
    <property type="nucleotide sequence ID" value="NC_014924.1"/>
</dbReference>
<dbReference type="eggNOG" id="COG1748">
    <property type="taxonomic scope" value="Bacteria"/>
</dbReference>
<accession>E6WQH9</accession>
<protein>
    <recommendedName>
        <fullName evidence="1">DUF4166 domain-containing protein</fullName>
    </recommendedName>
</protein>
<dbReference type="OrthoDB" id="528778at2"/>
<dbReference type="Pfam" id="PF13761">
    <property type="entry name" value="DUF4166"/>
    <property type="match status" value="1"/>
</dbReference>
<dbReference type="InterPro" id="IPR025311">
    <property type="entry name" value="DUF4166"/>
</dbReference>
<dbReference type="Proteomes" id="UP000008632">
    <property type="component" value="Chromosome"/>
</dbReference>
<sequence>MTGSPSPLHLSTAAEPTLFQQLLGAPFFNLPPSLRGLHSIRGLDTWAGEVAIERGAGLLARICARLVGMPPAMSQAPLRIQFSADTKSETWSRQFGSHRMATRLRCRKGLLVERLGPLQFRFAVHAANGSIYWNVARVRLLGLLPLPATLFGGVHCREWEQDGRYHFDVQAALPLAGPVIGYHGWLEPAGPNAG</sequence>
<dbReference type="EMBL" id="CP002446">
    <property type="protein sequence ID" value="ADV26428.1"/>
    <property type="molecule type" value="Genomic_DNA"/>
</dbReference>
<reference evidence="2 3" key="1">
    <citation type="submission" date="2011-01" db="EMBL/GenBank/DDBJ databases">
        <title>Complete sequence of Pseudoxanthomonas suwonensis 11-1.</title>
        <authorList>
            <consortium name="US DOE Joint Genome Institute"/>
            <person name="Lucas S."/>
            <person name="Copeland A."/>
            <person name="Lapidus A."/>
            <person name="Cheng J.-F."/>
            <person name="Goodwin L."/>
            <person name="Pitluck S."/>
            <person name="Teshima H."/>
            <person name="Detter J.C."/>
            <person name="Han C."/>
            <person name="Tapia R."/>
            <person name="Land M."/>
            <person name="Hauser L."/>
            <person name="Kyrpides N."/>
            <person name="Ivanova N."/>
            <person name="Ovchinnikova G."/>
            <person name="Siebers A.K."/>
            <person name="Allgaier M."/>
            <person name="Thelen M.P."/>
            <person name="Hugenholtz P."/>
            <person name="Gladden J."/>
            <person name="Woyke T."/>
        </authorList>
    </citation>
    <scope>NUCLEOTIDE SEQUENCE [LARGE SCALE GENOMIC DNA]</scope>
    <source>
        <strain evidence="3">11-1</strain>
    </source>
</reference>
<dbReference type="STRING" id="743721.Psesu_0570"/>
<dbReference type="HOGENOM" id="CLU_099001_2_0_6"/>
<organism evidence="2 3">
    <name type="scientific">Pseudoxanthomonas suwonensis (strain 11-1)</name>
    <dbReference type="NCBI Taxonomy" id="743721"/>
    <lineage>
        <taxon>Bacteria</taxon>
        <taxon>Pseudomonadati</taxon>
        <taxon>Pseudomonadota</taxon>
        <taxon>Gammaproteobacteria</taxon>
        <taxon>Lysobacterales</taxon>
        <taxon>Lysobacteraceae</taxon>
        <taxon>Pseudoxanthomonas</taxon>
    </lineage>
</organism>
<feature type="domain" description="DUF4166" evidence="1">
    <location>
        <begin position="30"/>
        <end position="186"/>
    </location>
</feature>
<proteinExistence type="predicted"/>
<evidence type="ECO:0000259" key="1">
    <source>
        <dbReference type="Pfam" id="PF13761"/>
    </source>
</evidence>
<dbReference type="AlphaFoldDB" id="E6WQH9"/>
<evidence type="ECO:0000313" key="3">
    <source>
        <dbReference type="Proteomes" id="UP000008632"/>
    </source>
</evidence>
<name>E6WQH9_PSEUU</name>
<evidence type="ECO:0000313" key="2">
    <source>
        <dbReference type="EMBL" id="ADV26428.1"/>
    </source>
</evidence>
<keyword evidence="3" id="KW-1185">Reference proteome</keyword>
<dbReference type="KEGG" id="psu:Psesu_0570"/>